<keyword evidence="4 6" id="KW-0862">Zinc</keyword>
<keyword evidence="5 6" id="KW-0482">Metalloprotease</keyword>
<evidence type="ECO:0000256" key="2">
    <source>
        <dbReference type="ARBA" id="ARBA00022723"/>
    </source>
</evidence>
<dbReference type="GO" id="GO:0004222">
    <property type="term" value="F:metalloendopeptidase activity"/>
    <property type="evidence" value="ECO:0007669"/>
    <property type="project" value="InterPro"/>
</dbReference>
<evidence type="ECO:0000256" key="1">
    <source>
        <dbReference type="ARBA" id="ARBA00022670"/>
    </source>
</evidence>
<dbReference type="GO" id="GO:0046872">
    <property type="term" value="F:metal ion binding"/>
    <property type="evidence" value="ECO:0007669"/>
    <property type="project" value="UniProtKB-KW"/>
</dbReference>
<comment type="cofactor">
    <cofactor evidence="6">
        <name>Zn(2+)</name>
        <dbReference type="ChEBI" id="CHEBI:29105"/>
    </cofactor>
    <text evidence="6">Binds 1 zinc ion per subunit.</text>
</comment>
<keyword evidence="11" id="KW-1185">Reference proteome</keyword>
<dbReference type="EC" id="3.4.24.-" evidence="10"/>
<feature type="domain" description="DUF7092" evidence="9">
    <location>
        <begin position="9"/>
        <end position="87"/>
    </location>
</feature>
<dbReference type="Proteomes" id="UP000196573">
    <property type="component" value="Unassembled WGS sequence"/>
</dbReference>
<keyword evidence="7" id="KW-0472">Membrane</keyword>
<proteinExistence type="inferred from homology"/>
<evidence type="ECO:0000256" key="4">
    <source>
        <dbReference type="ARBA" id="ARBA00022833"/>
    </source>
</evidence>
<protein>
    <submittedName>
        <fullName evidence="10">Metalloprotease LoiP</fullName>
        <ecNumber evidence="10">3.4.24.-</ecNumber>
    </submittedName>
</protein>
<feature type="domain" description="Peptidase M48" evidence="8">
    <location>
        <begin position="168"/>
        <end position="344"/>
    </location>
</feature>
<dbReference type="InterPro" id="IPR001915">
    <property type="entry name" value="Peptidase_M48"/>
</dbReference>
<keyword evidence="3 6" id="KW-0378">Hydrolase</keyword>
<accession>A0A1X7AIA7</accession>
<keyword evidence="1 6" id="KW-0645">Protease</keyword>
<dbReference type="PANTHER" id="PTHR22726">
    <property type="entry name" value="METALLOENDOPEPTIDASE OMA1"/>
    <property type="match status" value="1"/>
</dbReference>
<name>A0A1X7AIA7_9GAMM</name>
<dbReference type="EMBL" id="FWPT01000002">
    <property type="protein sequence ID" value="SMA38492.1"/>
    <property type="molecule type" value="Genomic_DNA"/>
</dbReference>
<gene>
    <name evidence="10" type="primary">loiP</name>
    <name evidence="10" type="ORF">EHSB41UT_00875</name>
</gene>
<evidence type="ECO:0000259" key="9">
    <source>
        <dbReference type="Pfam" id="PF23368"/>
    </source>
</evidence>
<dbReference type="GO" id="GO:0051603">
    <property type="term" value="P:proteolysis involved in protein catabolic process"/>
    <property type="evidence" value="ECO:0007669"/>
    <property type="project" value="TreeGrafter"/>
</dbReference>
<dbReference type="Pfam" id="PF01435">
    <property type="entry name" value="Peptidase_M48"/>
    <property type="match status" value="1"/>
</dbReference>
<dbReference type="GO" id="GO:0016020">
    <property type="term" value="C:membrane"/>
    <property type="evidence" value="ECO:0007669"/>
    <property type="project" value="TreeGrafter"/>
</dbReference>
<dbReference type="AlphaFoldDB" id="A0A1X7AIA7"/>
<evidence type="ECO:0000313" key="10">
    <source>
        <dbReference type="EMBL" id="SMA38492.1"/>
    </source>
</evidence>
<dbReference type="CDD" id="cd07332">
    <property type="entry name" value="M48C_Oma1_like"/>
    <property type="match status" value="1"/>
</dbReference>
<dbReference type="OrthoDB" id="9810445at2"/>
<dbReference type="Gene3D" id="3.30.2010.10">
    <property type="entry name" value="Metalloproteases ('zincins'), catalytic domain"/>
    <property type="match status" value="1"/>
</dbReference>
<evidence type="ECO:0000256" key="6">
    <source>
        <dbReference type="RuleBase" id="RU003983"/>
    </source>
</evidence>
<dbReference type="RefSeq" id="WP_087107282.1">
    <property type="nucleotide sequence ID" value="NZ_CBCSCN010000001.1"/>
</dbReference>
<sequence length="347" mass="37994">MTTQASAVLKGIYYPAGSSRAEPAEIMVDTYGLIHPAVSSKHLGIPRCGMTEMKISTRVGSTPRQLRFPDGSLFETEDNDAVDQVLPPGGSGWFEGVIHKLESKARHVLISAAVIFGFIYLFMVYVVPDASRRVAMSLPPSVAVSVGEGTLDLLDDFAFDPSRLSAERKAELRQQLQELAAASGSEFTYRLEFRSSPEIGANAFALPDGTLVLMDGLEELAENDQQIMAVMSHEIGHVVHRHGLRQALQRSGLSVMLILVTGDIVSATNLAAAIPAFLLESHYSREMETEADDYALQHMQKVGLEPVHFANIMRLLAASHGQDDEDGMPGFLSTHPMMEERIERFEP</sequence>
<keyword evidence="7" id="KW-1133">Transmembrane helix</keyword>
<evidence type="ECO:0000256" key="5">
    <source>
        <dbReference type="ARBA" id="ARBA00023049"/>
    </source>
</evidence>
<evidence type="ECO:0000259" key="8">
    <source>
        <dbReference type="Pfam" id="PF01435"/>
    </source>
</evidence>
<evidence type="ECO:0000256" key="7">
    <source>
        <dbReference type="SAM" id="Phobius"/>
    </source>
</evidence>
<organism evidence="10 11">
    <name type="scientific">Parendozoicomonas haliclonae</name>
    <dbReference type="NCBI Taxonomy" id="1960125"/>
    <lineage>
        <taxon>Bacteria</taxon>
        <taxon>Pseudomonadati</taxon>
        <taxon>Pseudomonadota</taxon>
        <taxon>Gammaproteobacteria</taxon>
        <taxon>Oceanospirillales</taxon>
        <taxon>Endozoicomonadaceae</taxon>
        <taxon>Parendozoicomonas</taxon>
    </lineage>
</organism>
<reference evidence="10 11" key="1">
    <citation type="submission" date="2017-03" db="EMBL/GenBank/DDBJ databases">
        <authorList>
            <person name="Afonso C.L."/>
            <person name="Miller P.J."/>
            <person name="Scott M.A."/>
            <person name="Spackman E."/>
            <person name="Goraichik I."/>
            <person name="Dimitrov K.M."/>
            <person name="Suarez D.L."/>
            <person name="Swayne D.E."/>
        </authorList>
    </citation>
    <scope>NUCLEOTIDE SEQUENCE [LARGE SCALE GENOMIC DNA]</scope>
    <source>
        <strain evidence="10">SB41UT1</strain>
    </source>
</reference>
<evidence type="ECO:0000313" key="11">
    <source>
        <dbReference type="Proteomes" id="UP000196573"/>
    </source>
</evidence>
<dbReference type="InterPro" id="IPR051156">
    <property type="entry name" value="Mito/Outer_Membr_Metalloprot"/>
</dbReference>
<feature type="transmembrane region" description="Helical" evidence="7">
    <location>
        <begin position="108"/>
        <end position="127"/>
    </location>
</feature>
<comment type="similarity">
    <text evidence="6">Belongs to the peptidase M48 family.</text>
</comment>
<dbReference type="InterPro" id="IPR055518">
    <property type="entry name" value="DUF7092"/>
</dbReference>
<dbReference type="Pfam" id="PF23368">
    <property type="entry name" value="DUF7092"/>
    <property type="match status" value="1"/>
</dbReference>
<dbReference type="PANTHER" id="PTHR22726:SF1">
    <property type="entry name" value="METALLOENDOPEPTIDASE OMA1, MITOCHONDRIAL"/>
    <property type="match status" value="1"/>
</dbReference>
<keyword evidence="2" id="KW-0479">Metal-binding</keyword>
<evidence type="ECO:0000256" key="3">
    <source>
        <dbReference type="ARBA" id="ARBA00022801"/>
    </source>
</evidence>
<keyword evidence="7" id="KW-0812">Transmembrane</keyword>